<sequence>MLIQIDDSFQFPETQLNCPQADMDAGLLGKDHSWGHAPGFSIWIYLGKFPRFRLLWSIFHGPRNSCHLGVRLIFIALVCTRVLSCLQTLKEHEEQKEHEFGE</sequence>
<gene>
    <name evidence="1" type="ORF">CDAR_370301</name>
</gene>
<reference evidence="1 2" key="1">
    <citation type="submission" date="2021-06" db="EMBL/GenBank/DDBJ databases">
        <title>Caerostris darwini draft genome.</title>
        <authorList>
            <person name="Kono N."/>
            <person name="Arakawa K."/>
        </authorList>
    </citation>
    <scope>NUCLEOTIDE SEQUENCE [LARGE SCALE GENOMIC DNA]</scope>
</reference>
<evidence type="ECO:0000313" key="1">
    <source>
        <dbReference type="EMBL" id="GIX85437.1"/>
    </source>
</evidence>
<organism evidence="1 2">
    <name type="scientific">Caerostris darwini</name>
    <dbReference type="NCBI Taxonomy" id="1538125"/>
    <lineage>
        <taxon>Eukaryota</taxon>
        <taxon>Metazoa</taxon>
        <taxon>Ecdysozoa</taxon>
        <taxon>Arthropoda</taxon>
        <taxon>Chelicerata</taxon>
        <taxon>Arachnida</taxon>
        <taxon>Araneae</taxon>
        <taxon>Araneomorphae</taxon>
        <taxon>Entelegynae</taxon>
        <taxon>Araneoidea</taxon>
        <taxon>Araneidae</taxon>
        <taxon>Caerostris</taxon>
    </lineage>
</organism>
<dbReference type="AlphaFoldDB" id="A0AAV4NQI2"/>
<comment type="caution">
    <text evidence="1">The sequence shown here is derived from an EMBL/GenBank/DDBJ whole genome shotgun (WGS) entry which is preliminary data.</text>
</comment>
<keyword evidence="2" id="KW-1185">Reference proteome</keyword>
<evidence type="ECO:0000313" key="2">
    <source>
        <dbReference type="Proteomes" id="UP001054837"/>
    </source>
</evidence>
<proteinExistence type="predicted"/>
<accession>A0AAV4NQI2</accession>
<dbReference type="Proteomes" id="UP001054837">
    <property type="component" value="Unassembled WGS sequence"/>
</dbReference>
<name>A0AAV4NQI2_9ARAC</name>
<dbReference type="EMBL" id="BPLQ01001789">
    <property type="protein sequence ID" value="GIX85437.1"/>
    <property type="molecule type" value="Genomic_DNA"/>
</dbReference>
<protein>
    <submittedName>
        <fullName evidence="1">Uncharacterized protein</fullName>
    </submittedName>
</protein>